<evidence type="ECO:0000313" key="2">
    <source>
        <dbReference type="EMBL" id="ANN79816.1"/>
    </source>
</evidence>
<keyword evidence="3" id="KW-1185">Reference proteome</keyword>
<dbReference type="EMBL" id="CP016172">
    <property type="protein sequence ID" value="ANN79816.1"/>
    <property type="molecule type" value="Genomic_DNA"/>
</dbReference>
<sequence>MAHSPAAHAADTNNGPNTISAIKTNWVNSDGNDNTKGYWVYYYKFDGTIANAAACPNTWDAKSADANINTLLQSAFMSGMAVDFGISNDCTIDTVQIDPQ</sequence>
<protein>
    <submittedName>
        <fullName evidence="2">Uncharacterized protein</fullName>
    </submittedName>
</protein>
<dbReference type="AlphaFoldDB" id="A0A193GK76"/>
<evidence type="ECO:0000256" key="1">
    <source>
        <dbReference type="SAM" id="MobiDB-lite"/>
    </source>
</evidence>
<feature type="compositionally biased region" description="Polar residues" evidence="1">
    <location>
        <begin position="11"/>
        <end position="30"/>
    </location>
</feature>
<gene>
    <name evidence="2" type="ORF">BAU07_24270</name>
</gene>
<dbReference type="KEGG" id="bfz:BAU07_24270"/>
<feature type="region of interest" description="Disordered" evidence="1">
    <location>
        <begin position="1"/>
        <end position="30"/>
    </location>
</feature>
<reference evidence="2 3" key="1">
    <citation type="submission" date="2016-06" db="EMBL/GenBank/DDBJ databases">
        <title>Complete genome sequences of Bordetella bronchialis and Bordetella flabilis.</title>
        <authorList>
            <person name="LiPuma J.J."/>
            <person name="Spilker T."/>
        </authorList>
    </citation>
    <scope>NUCLEOTIDE SEQUENCE [LARGE SCALE GENOMIC DNA]</scope>
    <source>
        <strain evidence="2 3">AU10664</strain>
    </source>
</reference>
<dbReference type="Proteomes" id="UP000091926">
    <property type="component" value="Chromosome"/>
</dbReference>
<proteinExistence type="predicted"/>
<name>A0A193GK76_9BORD</name>
<dbReference type="STRING" id="463014.BAU07_24270"/>
<evidence type="ECO:0000313" key="3">
    <source>
        <dbReference type="Proteomes" id="UP000091926"/>
    </source>
</evidence>
<organism evidence="2 3">
    <name type="scientific">Bordetella flabilis</name>
    <dbReference type="NCBI Taxonomy" id="463014"/>
    <lineage>
        <taxon>Bacteria</taxon>
        <taxon>Pseudomonadati</taxon>
        <taxon>Pseudomonadota</taxon>
        <taxon>Betaproteobacteria</taxon>
        <taxon>Burkholderiales</taxon>
        <taxon>Alcaligenaceae</taxon>
        <taxon>Bordetella</taxon>
    </lineage>
</organism>
<accession>A0A193GK76</accession>